<comment type="caution">
    <text evidence="1">The sequence shown here is derived from an EMBL/GenBank/DDBJ whole genome shotgun (WGS) entry which is preliminary data.</text>
</comment>
<dbReference type="EMBL" id="BPLR01005447">
    <property type="protein sequence ID" value="GIY02456.1"/>
    <property type="molecule type" value="Genomic_DNA"/>
</dbReference>
<gene>
    <name evidence="1" type="ORF">CEXT_135741</name>
</gene>
<protein>
    <submittedName>
        <fullName evidence="1">Uncharacterized protein</fullName>
    </submittedName>
</protein>
<reference evidence="1 2" key="1">
    <citation type="submission" date="2021-06" db="EMBL/GenBank/DDBJ databases">
        <title>Caerostris extrusa draft genome.</title>
        <authorList>
            <person name="Kono N."/>
            <person name="Arakawa K."/>
        </authorList>
    </citation>
    <scope>NUCLEOTIDE SEQUENCE [LARGE SCALE GENOMIC DNA]</scope>
</reference>
<evidence type="ECO:0000313" key="2">
    <source>
        <dbReference type="Proteomes" id="UP001054945"/>
    </source>
</evidence>
<dbReference type="Proteomes" id="UP001054945">
    <property type="component" value="Unassembled WGS sequence"/>
</dbReference>
<organism evidence="1 2">
    <name type="scientific">Caerostris extrusa</name>
    <name type="common">Bark spider</name>
    <name type="synonym">Caerostris bankana</name>
    <dbReference type="NCBI Taxonomy" id="172846"/>
    <lineage>
        <taxon>Eukaryota</taxon>
        <taxon>Metazoa</taxon>
        <taxon>Ecdysozoa</taxon>
        <taxon>Arthropoda</taxon>
        <taxon>Chelicerata</taxon>
        <taxon>Arachnida</taxon>
        <taxon>Araneae</taxon>
        <taxon>Araneomorphae</taxon>
        <taxon>Entelegynae</taxon>
        <taxon>Araneoidea</taxon>
        <taxon>Araneidae</taxon>
        <taxon>Caerostris</taxon>
    </lineage>
</organism>
<sequence length="106" mass="11837">MISASFAFVPAHSLDADRKRLQEIIRCTLPLMATSSRAIKGSAFFRDLTCAQIRKQEAVNIPHSVCCAAVRVSCRHESFMRIVIFISFSVFPSSQKEWCVVSGDLL</sequence>
<name>A0AAV4Q2U4_CAEEX</name>
<proteinExistence type="predicted"/>
<evidence type="ECO:0000313" key="1">
    <source>
        <dbReference type="EMBL" id="GIY02456.1"/>
    </source>
</evidence>
<keyword evidence="2" id="KW-1185">Reference proteome</keyword>
<accession>A0AAV4Q2U4</accession>
<dbReference type="AlphaFoldDB" id="A0AAV4Q2U4"/>